<dbReference type="EMBL" id="JAKJPO010000003">
    <property type="protein sequence ID" value="MCF7221696.1"/>
    <property type="molecule type" value="Genomic_DNA"/>
</dbReference>
<protein>
    <submittedName>
        <fullName evidence="8">MMPL family transporter</fullName>
    </submittedName>
</protein>
<keyword evidence="9" id="KW-1185">Reference proteome</keyword>
<feature type="transmembrane region" description="Helical" evidence="6">
    <location>
        <begin position="302"/>
        <end position="325"/>
    </location>
</feature>
<dbReference type="PANTHER" id="PTHR33406">
    <property type="entry name" value="MEMBRANE PROTEIN MJ1562-RELATED"/>
    <property type="match status" value="1"/>
</dbReference>
<feature type="transmembrane region" description="Helical" evidence="6">
    <location>
        <begin position="636"/>
        <end position="655"/>
    </location>
</feature>
<dbReference type="PANTHER" id="PTHR33406:SF13">
    <property type="entry name" value="MEMBRANE PROTEIN YDFJ"/>
    <property type="match status" value="1"/>
</dbReference>
<accession>A0ABS9HT49</accession>
<feature type="transmembrane region" description="Helical" evidence="6">
    <location>
        <begin position="247"/>
        <end position="266"/>
    </location>
</feature>
<evidence type="ECO:0000313" key="8">
    <source>
        <dbReference type="EMBL" id="MCF7221696.1"/>
    </source>
</evidence>
<feature type="transmembrane region" description="Helical" evidence="6">
    <location>
        <begin position="720"/>
        <end position="741"/>
    </location>
</feature>
<keyword evidence="5 6" id="KW-0472">Membrane</keyword>
<dbReference type="Proteomes" id="UP001430796">
    <property type="component" value="Unassembled WGS sequence"/>
</dbReference>
<feature type="transmembrane region" description="Helical" evidence="6">
    <location>
        <begin position="662"/>
        <end position="682"/>
    </location>
</feature>
<reference evidence="9" key="1">
    <citation type="submission" date="2022-01" db="EMBL/GenBank/DDBJ databases">
        <title>Lysobacter chinensis sp. nov., a bacterium isolated from cow dung compost.</title>
        <authorList>
            <person name="Zhou L.Y."/>
        </authorList>
    </citation>
    <scope>NUCLEOTIDE SEQUENCE [LARGE SCALE GENOMIC DNA]</scope>
    <source>
        <strain evidence="9">TLK-CK17</strain>
    </source>
</reference>
<evidence type="ECO:0000256" key="1">
    <source>
        <dbReference type="ARBA" id="ARBA00004651"/>
    </source>
</evidence>
<proteinExistence type="predicted"/>
<reference evidence="8 9" key="2">
    <citation type="submission" date="2022-01" db="EMBL/GenBank/DDBJ databases">
        <title>Lysobacter chinensis sp. nov., a bacterium isolated from cow dung compost.</title>
        <authorList>
            <person name="Liu Y."/>
        </authorList>
    </citation>
    <scope>NUCLEOTIDE SEQUENCE [LARGE SCALE GENOMIC DNA]</scope>
    <source>
        <strain evidence="8 9">TLK-CK17</strain>
    </source>
</reference>
<dbReference type="InterPro" id="IPR050545">
    <property type="entry name" value="Mycobact_MmpL"/>
</dbReference>
<dbReference type="RefSeq" id="WP_237054111.1">
    <property type="nucleotide sequence ID" value="NZ_JAKJPO010000003.1"/>
</dbReference>
<evidence type="ECO:0000259" key="7">
    <source>
        <dbReference type="Pfam" id="PF03176"/>
    </source>
</evidence>
<name>A0ABS9HT49_9GAMM</name>
<dbReference type="InterPro" id="IPR004869">
    <property type="entry name" value="MMPL_dom"/>
</dbReference>
<feature type="transmembrane region" description="Helical" evidence="6">
    <location>
        <begin position="273"/>
        <end position="296"/>
    </location>
</feature>
<feature type="transmembrane region" description="Helical" evidence="6">
    <location>
        <begin position="367"/>
        <end position="386"/>
    </location>
</feature>
<gene>
    <name evidence="8" type="ORF">L3V18_07830</name>
</gene>
<dbReference type="Gene3D" id="1.20.1640.10">
    <property type="entry name" value="Multidrug efflux transporter AcrB transmembrane domain"/>
    <property type="match status" value="2"/>
</dbReference>
<feature type="transmembrane region" description="Helical" evidence="6">
    <location>
        <begin position="337"/>
        <end position="361"/>
    </location>
</feature>
<dbReference type="SUPFAM" id="SSF82866">
    <property type="entry name" value="Multidrug efflux transporter AcrB transmembrane domain"/>
    <property type="match status" value="2"/>
</dbReference>
<comment type="subcellular location">
    <subcellularLocation>
        <location evidence="1">Cell membrane</location>
        <topology evidence="1">Multi-pass membrane protein</topology>
    </subcellularLocation>
</comment>
<sequence length="776" mass="82025">MKPASRLLLAALWAAVLVGAAVWIGAHLELSGDLRRFMPTARTPAQKLLIEELGEGPGARLLLVALSGDTPATLARQSARMRTLLRDSGRFAIVANGDDGGLEAVPERLRPYRYLLSDTVDDHDLDRHLLADALDQRVQDLGSPAAELVEPLLGRDPTLETLRLAEAWQPAEAPQKRHGVWFDREGHEALMLLETHAAGFDPSGQQAALAAIRDAFERTRGAGDARLTVTGPGAFSEQIGGRTRREATLFGSLGGAGFAVMLLLAYRRWQAPLLAALPVASAGLLGLAAVAALFAADGVHGITLAFGFTLIGIAADYPIHLFSHLQPGVPPRESARLIWRTLATGVASTCLAYLTFFVSGVDGLRQLAVFTVVGLATAALTTRFLLPALLAPPRDDIAGRSSVVRMHAAIERLPRLAAPVVLGIAAVAVAVIVFVPGALWQNDLARLTPVPEDALARDVQLREALGAPDVRYLIAIQGADAESVLQRSERLRPALDALRGSHVLAGYDMAARYLPSIATQRARQARLPDRAALRTELAAALAGGPFRADAFDGFVDDVQRARAAAPLRPADLAGTPLEATVGGLLMAGDGRATALVSLSGLADPAVVAQVAQANDVQLLDLKQASESLVAEYRARVLWALALAVLLLAGGVYAMLRNVRRTARVLAPMLLATALVLAVLRGLGVELNLFHLVALMLAAGLGLDYALFFDHAGEGRAEQRRTLHAVIVCAISTLLVFALLALSQIPVLRAIGGTVALGVLFNVLLALLIARRPAAQA</sequence>
<evidence type="ECO:0000256" key="4">
    <source>
        <dbReference type="ARBA" id="ARBA00022989"/>
    </source>
</evidence>
<evidence type="ECO:0000256" key="5">
    <source>
        <dbReference type="ARBA" id="ARBA00023136"/>
    </source>
</evidence>
<keyword evidence="2" id="KW-1003">Cell membrane</keyword>
<dbReference type="Pfam" id="PF03176">
    <property type="entry name" value="MMPL"/>
    <property type="match status" value="2"/>
</dbReference>
<feature type="transmembrane region" description="Helical" evidence="6">
    <location>
        <begin position="688"/>
        <end position="708"/>
    </location>
</feature>
<keyword evidence="3 6" id="KW-0812">Transmembrane</keyword>
<comment type="caution">
    <text evidence="8">The sequence shown here is derived from an EMBL/GenBank/DDBJ whole genome shotgun (WGS) entry which is preliminary data.</text>
</comment>
<keyword evidence="4 6" id="KW-1133">Transmembrane helix</keyword>
<feature type="transmembrane region" description="Helical" evidence="6">
    <location>
        <begin position="416"/>
        <end position="440"/>
    </location>
</feature>
<organism evidence="8 9">
    <name type="scientific">Marilutibacter chinensis</name>
    <dbReference type="NCBI Taxonomy" id="2912247"/>
    <lineage>
        <taxon>Bacteria</taxon>
        <taxon>Pseudomonadati</taxon>
        <taxon>Pseudomonadota</taxon>
        <taxon>Gammaproteobacteria</taxon>
        <taxon>Lysobacterales</taxon>
        <taxon>Lysobacteraceae</taxon>
        <taxon>Marilutibacter</taxon>
    </lineage>
</organism>
<evidence type="ECO:0000256" key="6">
    <source>
        <dbReference type="SAM" id="Phobius"/>
    </source>
</evidence>
<evidence type="ECO:0000313" key="9">
    <source>
        <dbReference type="Proteomes" id="UP001430796"/>
    </source>
</evidence>
<feature type="transmembrane region" description="Helical" evidence="6">
    <location>
        <begin position="747"/>
        <end position="769"/>
    </location>
</feature>
<evidence type="ECO:0000256" key="2">
    <source>
        <dbReference type="ARBA" id="ARBA00022475"/>
    </source>
</evidence>
<feature type="domain" description="Membrane transport protein MMPL" evidence="7">
    <location>
        <begin position="663"/>
        <end position="766"/>
    </location>
</feature>
<evidence type="ECO:0000256" key="3">
    <source>
        <dbReference type="ARBA" id="ARBA00022692"/>
    </source>
</evidence>
<feature type="domain" description="Membrane transport protein MMPL" evidence="7">
    <location>
        <begin position="186"/>
        <end position="401"/>
    </location>
</feature>